<dbReference type="Proteomes" id="UP000004986">
    <property type="component" value="Unassembled WGS sequence"/>
</dbReference>
<dbReference type="AlphaFoldDB" id="F3G488"/>
<dbReference type="HOGENOM" id="CLU_092643_0_0_6"/>
<proteinExistence type="predicted"/>
<reference evidence="1 2" key="1">
    <citation type="journal article" date="2011" name="PLoS Pathog.">
        <title>Dynamic evolution of pathogenicity revealed by sequencing and comparative genomics of 19 Pseudomonas syringae isolates.</title>
        <authorList>
            <person name="Baltrus D.A."/>
            <person name="Nishimura M.T."/>
            <person name="Romanchuk A."/>
            <person name="Chang J.H."/>
            <person name="Mukhtar M.S."/>
            <person name="Cherkis K."/>
            <person name="Roach J."/>
            <person name="Grant S.R."/>
            <person name="Jones C.D."/>
            <person name="Dangl J.L."/>
        </authorList>
    </citation>
    <scope>NUCLEOTIDE SEQUENCE [LARGE SCALE GENOMIC DNA]</scope>
    <source>
        <strain evidence="1 2">1704B</strain>
    </source>
</reference>
<comment type="caution">
    <text evidence="1">The sequence shown here is derived from an EMBL/GenBank/DDBJ whole genome shotgun (WGS) entry which is preliminary data.</text>
</comment>
<protein>
    <submittedName>
        <fullName evidence="1">Erythronolide synthase</fullName>
    </submittedName>
</protein>
<sequence>MSLVGGQAHCSFTALDTLERMTATLADYIPGTIKSILWIGGSLDVSVHAEDQGLQYGIEEKIFFRFFKALLELKADEVRLSITVVTKNNFNVNNEGTNTAVNAGLHGFVGAAAKEYSHWTISLLDVDDAFVARATSNPSLVRSSQGIEKRKVKGQTYCCRDDQWYAEHLEVLPVENGSEPG</sequence>
<evidence type="ECO:0000313" key="2">
    <source>
        <dbReference type="Proteomes" id="UP000004986"/>
    </source>
</evidence>
<gene>
    <name evidence="1" type="ORF">PSYPI_05438</name>
</gene>
<organism evidence="1 2">
    <name type="scientific">Pseudomonas syringae pv. pisi str. 1704B</name>
    <dbReference type="NCBI Taxonomy" id="629263"/>
    <lineage>
        <taxon>Bacteria</taxon>
        <taxon>Pseudomonadati</taxon>
        <taxon>Pseudomonadota</taxon>
        <taxon>Gammaproteobacteria</taxon>
        <taxon>Pseudomonadales</taxon>
        <taxon>Pseudomonadaceae</taxon>
        <taxon>Pseudomonas</taxon>
        <taxon>Pseudomonas syringae</taxon>
    </lineage>
</organism>
<keyword evidence="2" id="KW-1185">Reference proteome</keyword>
<evidence type="ECO:0000313" key="1">
    <source>
        <dbReference type="EMBL" id="EGH41888.1"/>
    </source>
</evidence>
<name>F3G488_PSESJ</name>
<accession>F3G488</accession>
<feature type="non-terminal residue" evidence="1">
    <location>
        <position position="181"/>
    </location>
</feature>
<dbReference type="EMBL" id="AEAI01000263">
    <property type="protein sequence ID" value="EGH41888.1"/>
    <property type="molecule type" value="Genomic_DNA"/>
</dbReference>
<dbReference type="Gene3D" id="3.40.50.720">
    <property type="entry name" value="NAD(P)-binding Rossmann-like Domain"/>
    <property type="match status" value="1"/>
</dbReference>